<keyword evidence="10" id="KW-1185">Reference proteome</keyword>
<keyword evidence="5" id="KW-0406">Ion transport</keyword>
<dbReference type="GO" id="GO:0046933">
    <property type="term" value="F:proton-transporting ATP synthase activity, rotational mechanism"/>
    <property type="evidence" value="ECO:0007669"/>
    <property type="project" value="InterPro"/>
</dbReference>
<evidence type="ECO:0000313" key="10">
    <source>
        <dbReference type="Proteomes" id="UP001174909"/>
    </source>
</evidence>
<evidence type="ECO:0000256" key="2">
    <source>
        <dbReference type="ARBA" id="ARBA00007046"/>
    </source>
</evidence>
<dbReference type="Pfam" id="PF00213">
    <property type="entry name" value="OSCP"/>
    <property type="match status" value="1"/>
</dbReference>
<gene>
    <name evidence="9" type="ORF">GBAR_LOCUS5693</name>
</gene>
<dbReference type="NCBIfam" id="TIGR01145">
    <property type="entry name" value="ATP_synt_delta"/>
    <property type="match status" value="1"/>
</dbReference>
<dbReference type="SUPFAM" id="SSF47928">
    <property type="entry name" value="N-terminal domain of the delta subunit of the F1F0-ATP synthase"/>
    <property type="match status" value="1"/>
</dbReference>
<protein>
    <recommendedName>
        <fullName evidence="8">Oligomycin sensitivity conferral protein</fullName>
    </recommendedName>
</protein>
<evidence type="ECO:0000313" key="9">
    <source>
        <dbReference type="EMBL" id="CAI8008298.1"/>
    </source>
</evidence>
<evidence type="ECO:0000256" key="5">
    <source>
        <dbReference type="ARBA" id="ARBA00023065"/>
    </source>
</evidence>
<keyword evidence="7" id="KW-0066">ATP synthesis</keyword>
<dbReference type="NCBIfam" id="NF004402">
    <property type="entry name" value="PRK05758.2-2"/>
    <property type="match status" value="1"/>
</dbReference>
<keyword evidence="3" id="KW-0813">Transport</keyword>
<comment type="subcellular location">
    <subcellularLocation>
        <location evidence="1">Membrane</location>
    </subcellularLocation>
</comment>
<dbReference type="Proteomes" id="UP001174909">
    <property type="component" value="Unassembled WGS sequence"/>
</dbReference>
<keyword evidence="4" id="KW-0375">Hydrogen ion transport</keyword>
<dbReference type="PANTHER" id="PTHR11910">
    <property type="entry name" value="ATP SYNTHASE DELTA CHAIN"/>
    <property type="match status" value="1"/>
</dbReference>
<dbReference type="Gene3D" id="1.10.520.20">
    <property type="entry name" value="N-terminal domain of the delta subunit of the F1F0-ATP synthase"/>
    <property type="match status" value="1"/>
</dbReference>
<dbReference type="HAMAP" id="MF_01416">
    <property type="entry name" value="ATP_synth_delta_bact"/>
    <property type="match status" value="1"/>
</dbReference>
<dbReference type="GO" id="GO:0016020">
    <property type="term" value="C:membrane"/>
    <property type="evidence" value="ECO:0007669"/>
    <property type="project" value="UniProtKB-SubCell"/>
</dbReference>
<name>A0AA35RCR0_GEOBA</name>
<evidence type="ECO:0000256" key="8">
    <source>
        <dbReference type="ARBA" id="ARBA00033369"/>
    </source>
</evidence>
<sequence>MARGASARRYAQAVFAIALEQGEPGRWLDDLALLSDAMANDDFANFLDAPQPTLSQKINLIEETLGDSVSRLALNLVSLLASRNSARLARSITESYQEMLDEYNGIERAEIVSAITLSDEQQQRIETMLKDIVGKNITATSRVEPHILGGFVARVGDKVIDGSTRTRLDDLRRQLAHGL</sequence>
<organism evidence="9 10">
    <name type="scientific">Geodia barretti</name>
    <name type="common">Barrett's horny sponge</name>
    <dbReference type="NCBI Taxonomy" id="519541"/>
    <lineage>
        <taxon>Eukaryota</taxon>
        <taxon>Metazoa</taxon>
        <taxon>Porifera</taxon>
        <taxon>Demospongiae</taxon>
        <taxon>Heteroscleromorpha</taxon>
        <taxon>Tetractinellida</taxon>
        <taxon>Astrophorina</taxon>
        <taxon>Geodiidae</taxon>
        <taxon>Geodia</taxon>
    </lineage>
</organism>
<keyword evidence="6" id="KW-0472">Membrane</keyword>
<proteinExistence type="inferred from homology"/>
<accession>A0AA35RCR0</accession>
<dbReference type="InterPro" id="IPR000711">
    <property type="entry name" value="ATPase_OSCP/dsu"/>
</dbReference>
<evidence type="ECO:0000256" key="7">
    <source>
        <dbReference type="ARBA" id="ARBA00023310"/>
    </source>
</evidence>
<evidence type="ECO:0000256" key="3">
    <source>
        <dbReference type="ARBA" id="ARBA00022448"/>
    </source>
</evidence>
<comment type="similarity">
    <text evidence="2">Belongs to the ATPase delta chain family.</text>
</comment>
<evidence type="ECO:0000256" key="1">
    <source>
        <dbReference type="ARBA" id="ARBA00004370"/>
    </source>
</evidence>
<evidence type="ECO:0000256" key="6">
    <source>
        <dbReference type="ARBA" id="ARBA00023136"/>
    </source>
</evidence>
<dbReference type="EMBL" id="CASHTH010000832">
    <property type="protein sequence ID" value="CAI8008298.1"/>
    <property type="molecule type" value="Genomic_DNA"/>
</dbReference>
<evidence type="ECO:0000256" key="4">
    <source>
        <dbReference type="ARBA" id="ARBA00022781"/>
    </source>
</evidence>
<dbReference type="AlphaFoldDB" id="A0AA35RCR0"/>
<comment type="caution">
    <text evidence="9">The sequence shown here is derived from an EMBL/GenBank/DDBJ whole genome shotgun (WGS) entry which is preliminary data.</text>
</comment>
<dbReference type="InterPro" id="IPR026015">
    <property type="entry name" value="ATP_synth_OSCP/delta_N_sf"/>
</dbReference>
<reference evidence="9" key="1">
    <citation type="submission" date="2023-03" db="EMBL/GenBank/DDBJ databases">
        <authorList>
            <person name="Steffen K."/>
            <person name="Cardenas P."/>
        </authorList>
    </citation>
    <scope>NUCLEOTIDE SEQUENCE</scope>
</reference>
<dbReference type="PRINTS" id="PR00125">
    <property type="entry name" value="ATPASEDELTA"/>
</dbReference>